<dbReference type="PANTHER" id="PTHR18866">
    <property type="entry name" value="CARBOXYLASE:PYRUVATE/ACETYL-COA/PROPIONYL-COA CARBOXYLASE"/>
    <property type="match status" value="1"/>
</dbReference>
<dbReference type="InterPro" id="IPR016185">
    <property type="entry name" value="PreATP-grasp_dom_sf"/>
</dbReference>
<evidence type="ECO:0000256" key="1">
    <source>
        <dbReference type="ARBA" id="ARBA00001953"/>
    </source>
</evidence>
<dbReference type="GO" id="GO:0046872">
    <property type="term" value="F:metal ion binding"/>
    <property type="evidence" value="ECO:0007669"/>
    <property type="project" value="InterPro"/>
</dbReference>
<evidence type="ECO:0000256" key="3">
    <source>
        <dbReference type="ARBA" id="ARBA00022741"/>
    </source>
</evidence>
<dbReference type="GO" id="GO:0016874">
    <property type="term" value="F:ligase activity"/>
    <property type="evidence" value="ECO:0007669"/>
    <property type="project" value="UniProtKB-KW"/>
</dbReference>
<feature type="domain" description="Biotin carboxylation" evidence="9">
    <location>
        <begin position="1"/>
        <end position="440"/>
    </location>
</feature>
<evidence type="ECO:0000259" key="9">
    <source>
        <dbReference type="PROSITE" id="PS50979"/>
    </source>
</evidence>
<name>D1CAX9_SPHTD</name>
<dbReference type="InterPro" id="IPR005479">
    <property type="entry name" value="CPAse_ATP-bd"/>
</dbReference>
<evidence type="ECO:0000256" key="4">
    <source>
        <dbReference type="ARBA" id="ARBA00022840"/>
    </source>
</evidence>
<dbReference type="SUPFAM" id="SSF52440">
    <property type="entry name" value="PreATP-grasp domain"/>
    <property type="match status" value="1"/>
</dbReference>
<gene>
    <name evidence="10" type="ordered locus">Sthe_2511</name>
</gene>
<dbReference type="STRING" id="479434.Sthe_2511"/>
<protein>
    <submittedName>
        <fullName evidence="10">Carbamoyl-phosphate synthase L chain ATP-binding protein</fullName>
    </submittedName>
</protein>
<dbReference type="Pfam" id="PF02785">
    <property type="entry name" value="Biotin_carb_C"/>
    <property type="match status" value="1"/>
</dbReference>
<dbReference type="Gene3D" id="2.40.50.100">
    <property type="match status" value="1"/>
</dbReference>
<dbReference type="SUPFAM" id="SSF56059">
    <property type="entry name" value="Glutathione synthetase ATP-binding domain-like"/>
    <property type="match status" value="1"/>
</dbReference>
<dbReference type="PROSITE" id="PS00867">
    <property type="entry name" value="CPSASE_2"/>
    <property type="match status" value="1"/>
</dbReference>
<dbReference type="CDD" id="cd06850">
    <property type="entry name" value="biotinyl_domain"/>
    <property type="match status" value="1"/>
</dbReference>
<evidence type="ECO:0000313" key="11">
    <source>
        <dbReference type="Proteomes" id="UP000002027"/>
    </source>
</evidence>
<evidence type="ECO:0000313" key="10">
    <source>
        <dbReference type="EMBL" id="ACZ39926.1"/>
    </source>
</evidence>
<feature type="domain" description="ATP-grasp" evidence="8">
    <location>
        <begin position="117"/>
        <end position="313"/>
    </location>
</feature>
<keyword evidence="3 6" id="KW-0547">Nucleotide-binding</keyword>
<dbReference type="Gene3D" id="3.30.470.20">
    <property type="entry name" value="ATP-grasp fold, B domain"/>
    <property type="match status" value="1"/>
</dbReference>
<sequence>MTRRVAIANRGEIAVRIAATCRLRGYEPVLLCGEPDADGFAARAIGRVEVVGPAGSEMDPDAVVAAARRAGAIFLHPGYGFLSERPALARACAAAGIRFLGPSPETLERCGDKVETRRAAVEAGVPVLSASEPLGDAPEEWCTAAKAIGYPVLVKAALGGGGTSLRRVDDPKELTEAVASARREAEAAGAGPVLYLERFLDSARHIEVQVAGDGTRAIAIGDRECSLQRRHQKVIEEAPAPNLSDEARRRLHTYAIAVAEAVGLVSLATIEFLYGADGTIAFLEVNPRLQVEHPVTEAVIGWDLVALQLDLTEGRPLPECAPAPHGHAIEARLYAEDPARHFLPSPGRLTVLALPTAPRLRVDAAYAAGDVVPDRYDPLIAKLIAWGANRDEALTRLRDALTRTGVAGVATNRPWLIALLDAPEVRAGAYTTTTAATVPPPAGPPPRLAAAALLATALDRPPSSDPWERIGPFRLAGGAEIAFHGVDADWERVIVVEREGGIWTADDGEGQAPLRWWRGSDGLWTVAYGDEVGTAAIARRDDGTIEMATAEGRWLARPGRRAPEASRAAARADDTIRAPLPGKILRVPAESDAPVAEGEPLVIMSAMKIEVVLRAPAPGRVRSIHCYPDQQVDAGDILVELALDPTD</sequence>
<dbReference type="InterPro" id="IPR005482">
    <property type="entry name" value="Biotin_COase_C"/>
</dbReference>
<keyword evidence="2" id="KW-0436">Ligase</keyword>
<dbReference type="eggNOG" id="COG4770">
    <property type="taxonomic scope" value="Bacteria"/>
</dbReference>
<dbReference type="InterPro" id="IPR000089">
    <property type="entry name" value="Biotin_lipoyl"/>
</dbReference>
<evidence type="ECO:0000259" key="8">
    <source>
        <dbReference type="PROSITE" id="PS50975"/>
    </source>
</evidence>
<dbReference type="SUPFAM" id="SSF51246">
    <property type="entry name" value="Rudiment single hybrid motif"/>
    <property type="match status" value="1"/>
</dbReference>
<evidence type="ECO:0000256" key="2">
    <source>
        <dbReference type="ARBA" id="ARBA00022598"/>
    </source>
</evidence>
<keyword evidence="11" id="KW-1185">Reference proteome</keyword>
<feature type="domain" description="Lipoyl-binding" evidence="7">
    <location>
        <begin position="567"/>
        <end position="642"/>
    </location>
</feature>
<dbReference type="Proteomes" id="UP000002027">
    <property type="component" value="Chromosome 2"/>
</dbReference>
<dbReference type="InterPro" id="IPR011761">
    <property type="entry name" value="ATP-grasp"/>
</dbReference>
<reference evidence="10 11" key="2">
    <citation type="journal article" date="2010" name="Stand. Genomic Sci.">
        <title>Complete genome sequence of Desulfohalobium retbaense type strain (HR(100)).</title>
        <authorList>
            <person name="Spring S."/>
            <person name="Nolan M."/>
            <person name="Lapidus A."/>
            <person name="Glavina Del Rio T."/>
            <person name="Copeland A."/>
            <person name="Tice H."/>
            <person name="Cheng J.F."/>
            <person name="Lucas S."/>
            <person name="Land M."/>
            <person name="Chen F."/>
            <person name="Bruce D."/>
            <person name="Goodwin L."/>
            <person name="Pitluck S."/>
            <person name="Ivanova N."/>
            <person name="Mavromatis K."/>
            <person name="Mikhailova N."/>
            <person name="Pati A."/>
            <person name="Chen A."/>
            <person name="Palaniappan K."/>
            <person name="Hauser L."/>
            <person name="Chang Y.J."/>
            <person name="Jeffries C.D."/>
            <person name="Munk C."/>
            <person name="Kiss H."/>
            <person name="Chain P."/>
            <person name="Han C."/>
            <person name="Brettin T."/>
            <person name="Detter J.C."/>
            <person name="Schuler E."/>
            <person name="Goker M."/>
            <person name="Rohde M."/>
            <person name="Bristow J."/>
            <person name="Eisen J.A."/>
            <person name="Markowitz V."/>
            <person name="Hugenholtz P."/>
            <person name="Kyrpides N.C."/>
            <person name="Klenk H.P."/>
        </authorList>
    </citation>
    <scope>NUCLEOTIDE SEQUENCE [LARGE SCALE GENOMIC DNA]</scope>
    <source>
        <strain evidence="11">ATCC 49802 / DSM 20745 / S 6022</strain>
    </source>
</reference>
<dbReference type="EMBL" id="CP001824">
    <property type="protein sequence ID" value="ACZ39926.1"/>
    <property type="molecule type" value="Genomic_DNA"/>
</dbReference>
<evidence type="ECO:0000256" key="5">
    <source>
        <dbReference type="ARBA" id="ARBA00023267"/>
    </source>
</evidence>
<dbReference type="SMART" id="SM00878">
    <property type="entry name" value="Biotin_carb_C"/>
    <property type="match status" value="1"/>
</dbReference>
<dbReference type="SUPFAM" id="SSF51230">
    <property type="entry name" value="Single hybrid motif"/>
    <property type="match status" value="1"/>
</dbReference>
<reference evidence="11" key="1">
    <citation type="submission" date="2009-11" db="EMBL/GenBank/DDBJ databases">
        <title>The complete chromosome 2 of Sphaerobacter thermophilus DSM 20745.</title>
        <authorList>
            <person name="Lucas S."/>
            <person name="Copeland A."/>
            <person name="Lapidus A."/>
            <person name="Glavina del Rio T."/>
            <person name="Dalin E."/>
            <person name="Tice H."/>
            <person name="Bruce D."/>
            <person name="Goodwin L."/>
            <person name="Pitluck S."/>
            <person name="Kyrpides N."/>
            <person name="Mavromatis K."/>
            <person name="Ivanova N."/>
            <person name="Mikhailova N."/>
            <person name="LaButti K.M."/>
            <person name="Clum A."/>
            <person name="Sun H.I."/>
            <person name="Brettin T."/>
            <person name="Detter J.C."/>
            <person name="Han C."/>
            <person name="Larimer F."/>
            <person name="Land M."/>
            <person name="Hauser L."/>
            <person name="Markowitz V."/>
            <person name="Cheng J.F."/>
            <person name="Hugenholtz P."/>
            <person name="Woyke T."/>
            <person name="Wu D."/>
            <person name="Steenblock K."/>
            <person name="Schneider S."/>
            <person name="Pukall R."/>
            <person name="Goeker M."/>
            <person name="Klenk H.P."/>
            <person name="Eisen J.A."/>
        </authorList>
    </citation>
    <scope>NUCLEOTIDE SEQUENCE [LARGE SCALE GENOMIC DNA]</scope>
    <source>
        <strain evidence="11">ATCC 49802 / DSM 20745 / S 6022</strain>
    </source>
</reference>
<proteinExistence type="predicted"/>
<dbReference type="HOGENOM" id="CLU_000395_3_1_0"/>
<dbReference type="PROSITE" id="PS50975">
    <property type="entry name" value="ATP_GRASP"/>
    <property type="match status" value="1"/>
</dbReference>
<dbReference type="InterPro" id="IPR005481">
    <property type="entry name" value="BC-like_N"/>
</dbReference>
<keyword evidence="4 6" id="KW-0067">ATP-binding</keyword>
<accession>D1CAX9</accession>
<dbReference type="Pfam" id="PF02786">
    <property type="entry name" value="CPSase_L_D2"/>
    <property type="match status" value="1"/>
</dbReference>
<evidence type="ECO:0000259" key="7">
    <source>
        <dbReference type="PROSITE" id="PS50968"/>
    </source>
</evidence>
<dbReference type="InParanoid" id="D1CAX9"/>
<dbReference type="AlphaFoldDB" id="D1CAX9"/>
<organism evidence="10 11">
    <name type="scientific">Sphaerobacter thermophilus (strain ATCC 49802 / DSM 20745 / KCCM 41009 / NCIMB 13125 / S 6022)</name>
    <dbReference type="NCBI Taxonomy" id="479434"/>
    <lineage>
        <taxon>Bacteria</taxon>
        <taxon>Pseudomonadati</taxon>
        <taxon>Thermomicrobiota</taxon>
        <taxon>Thermomicrobia</taxon>
        <taxon>Sphaerobacterales</taxon>
        <taxon>Sphaerobacterineae</taxon>
        <taxon>Sphaerobacteraceae</taxon>
        <taxon>Sphaerobacter</taxon>
    </lineage>
</organism>
<dbReference type="KEGG" id="sti:Sthe_2511"/>
<evidence type="ECO:0000256" key="6">
    <source>
        <dbReference type="PROSITE-ProRule" id="PRU00409"/>
    </source>
</evidence>
<dbReference type="InterPro" id="IPR050856">
    <property type="entry name" value="Biotin_carboxylase_complex"/>
</dbReference>
<dbReference type="PANTHER" id="PTHR18866:SF33">
    <property type="entry name" value="METHYLCROTONOYL-COA CARBOXYLASE SUBUNIT ALPHA, MITOCHONDRIAL-RELATED"/>
    <property type="match status" value="1"/>
</dbReference>
<keyword evidence="5" id="KW-0092">Biotin</keyword>
<dbReference type="InterPro" id="IPR011054">
    <property type="entry name" value="Rudment_hybrid_motif"/>
</dbReference>
<dbReference type="Pfam" id="PF00364">
    <property type="entry name" value="Biotin_lipoyl"/>
    <property type="match status" value="1"/>
</dbReference>
<dbReference type="InterPro" id="IPR011053">
    <property type="entry name" value="Single_hybrid_motif"/>
</dbReference>
<dbReference type="Pfam" id="PF00289">
    <property type="entry name" value="Biotin_carb_N"/>
    <property type="match status" value="1"/>
</dbReference>
<comment type="cofactor">
    <cofactor evidence="1">
        <name>biotin</name>
        <dbReference type="ChEBI" id="CHEBI:57586"/>
    </cofactor>
</comment>
<dbReference type="InterPro" id="IPR011764">
    <property type="entry name" value="Biotin_carboxylation_dom"/>
</dbReference>
<dbReference type="PROSITE" id="PS50979">
    <property type="entry name" value="BC"/>
    <property type="match status" value="1"/>
</dbReference>
<dbReference type="GO" id="GO:0005524">
    <property type="term" value="F:ATP binding"/>
    <property type="evidence" value="ECO:0007669"/>
    <property type="project" value="UniProtKB-UniRule"/>
</dbReference>
<dbReference type="PROSITE" id="PS50968">
    <property type="entry name" value="BIOTINYL_LIPOYL"/>
    <property type="match status" value="1"/>
</dbReference>